<dbReference type="FunFam" id="3.40.47.10:FF:000025">
    <property type="entry name" value="Chalcone synthase 2"/>
    <property type="match status" value="1"/>
</dbReference>
<dbReference type="InterPro" id="IPR001099">
    <property type="entry name" value="Chalcone/stilbene_synt_N"/>
</dbReference>
<organism evidence="7 8">
    <name type="scientific">Juglans regia</name>
    <name type="common">English walnut</name>
    <dbReference type="NCBI Taxonomy" id="51240"/>
    <lineage>
        <taxon>Eukaryota</taxon>
        <taxon>Viridiplantae</taxon>
        <taxon>Streptophyta</taxon>
        <taxon>Embryophyta</taxon>
        <taxon>Tracheophyta</taxon>
        <taxon>Spermatophyta</taxon>
        <taxon>Magnoliopsida</taxon>
        <taxon>eudicotyledons</taxon>
        <taxon>Gunneridae</taxon>
        <taxon>Pentapetalae</taxon>
        <taxon>rosids</taxon>
        <taxon>fabids</taxon>
        <taxon>Fagales</taxon>
        <taxon>Juglandaceae</taxon>
        <taxon>Juglans</taxon>
    </lineage>
</organism>
<dbReference type="InterPro" id="IPR016039">
    <property type="entry name" value="Thiolase-like"/>
</dbReference>
<name>A0A6P9EEQ0_JUGRE</name>
<evidence type="ECO:0000259" key="6">
    <source>
        <dbReference type="Pfam" id="PF02797"/>
    </source>
</evidence>
<evidence type="ECO:0000313" key="8">
    <source>
        <dbReference type="RefSeq" id="XP_035546750.1"/>
    </source>
</evidence>
<keyword evidence="7" id="KW-1185">Reference proteome</keyword>
<proteinExistence type="inferred from homology"/>
<dbReference type="RefSeq" id="XP_035546750.1">
    <property type="nucleotide sequence ID" value="XM_035690857.1"/>
</dbReference>
<dbReference type="OrthoDB" id="1500228at2759"/>
<dbReference type="InterPro" id="IPR011141">
    <property type="entry name" value="Polyketide_synthase_type-III"/>
</dbReference>
<dbReference type="Pfam" id="PF02797">
    <property type="entry name" value="Chal_sti_synt_C"/>
    <property type="match status" value="1"/>
</dbReference>
<gene>
    <name evidence="8" type="primary">LOC109020591</name>
</gene>
<dbReference type="PANTHER" id="PTHR11877">
    <property type="entry name" value="HYDROXYMETHYLGLUTARYL-COA SYNTHASE"/>
    <property type="match status" value="1"/>
</dbReference>
<keyword evidence="2 4" id="KW-0808">Transferase</keyword>
<comment type="similarity">
    <text evidence="1 4">Belongs to the thiolase-like superfamily. Chalcone/stilbene synthases family.</text>
</comment>
<evidence type="ECO:0000256" key="3">
    <source>
        <dbReference type="ARBA" id="ARBA00023315"/>
    </source>
</evidence>
<dbReference type="InterPro" id="IPR012328">
    <property type="entry name" value="Chalcone/stilbene_synt_C"/>
</dbReference>
<dbReference type="AlphaFoldDB" id="A0A6P9EEQ0"/>
<reference evidence="8" key="1">
    <citation type="submission" date="2025-08" db="UniProtKB">
        <authorList>
            <consortium name="RefSeq"/>
        </authorList>
    </citation>
    <scope>IDENTIFICATION</scope>
    <source>
        <tissue evidence="8">Leaves</tissue>
    </source>
</reference>
<dbReference type="InParanoid" id="A0A6P9EEQ0"/>
<protein>
    <submittedName>
        <fullName evidence="8">Chalcone synthase-like isoform X1</fullName>
    </submittedName>
</protein>
<accession>A0A6P9EEQ0</accession>
<sequence length="463" mass="52051">MLQIKFKVSPFVSTDIWIYIYQKKDVICNHSGFPKIELYPLYSYWCKWTPMALSAPRHGQPAQVLAIGTANPVNSIDQKDFPDFYLRVTKSEHMTELKEQLKFICEESSIRKRHLLLTEEILANPNIGGSEFRSLNALQAMGAPEVIKLGKEAATKAIKEWGQPISKITHLVFCTRFGWDVPSPAYQLTELLGLNTSVETYMIDEHCHAGGIGLRLAMYIAERNATARILVVYSENTAVLFEGPSDDQTDVQKLNTYAHCADGAAAAIIGACPDTWTENPLFELVVACKSVLPDSEGALASFLREMRQSFYLSENYMPILDGNNMEKSLVDAQIWAERLRQTGISDLNSLFYVVNTGLGRLLDNFEENLGLSDGKLRASWHVLREYGYVMGPGLLFVLDEMRNKSMKEGETTTGHGLEWGVLFGFGPDHELETFVVRSIPIIPNPFVGAVNFLLKWFATKLMW</sequence>
<evidence type="ECO:0000259" key="5">
    <source>
        <dbReference type="Pfam" id="PF00195"/>
    </source>
</evidence>
<dbReference type="Proteomes" id="UP000235220">
    <property type="component" value="Chromosome 6"/>
</dbReference>
<dbReference type="GO" id="GO:0016747">
    <property type="term" value="F:acyltransferase activity, transferring groups other than amino-acyl groups"/>
    <property type="evidence" value="ECO:0007669"/>
    <property type="project" value="InterPro"/>
</dbReference>
<dbReference type="SUPFAM" id="SSF53901">
    <property type="entry name" value="Thiolase-like"/>
    <property type="match status" value="2"/>
</dbReference>
<evidence type="ECO:0000256" key="1">
    <source>
        <dbReference type="ARBA" id="ARBA00005531"/>
    </source>
</evidence>
<feature type="domain" description="Chalcone/stilbene synthase N-terminal" evidence="5">
    <location>
        <begin position="60"/>
        <end position="273"/>
    </location>
</feature>
<dbReference type="GeneID" id="109020591"/>
<dbReference type="KEGG" id="jre:109020591"/>
<evidence type="ECO:0000256" key="4">
    <source>
        <dbReference type="RuleBase" id="RU003633"/>
    </source>
</evidence>
<keyword evidence="3 4" id="KW-0012">Acyltransferase</keyword>
<feature type="domain" description="Chalcone/stilbene synthase C-terminal" evidence="6">
    <location>
        <begin position="283"/>
        <end position="440"/>
    </location>
</feature>
<evidence type="ECO:0000313" key="7">
    <source>
        <dbReference type="Proteomes" id="UP000235220"/>
    </source>
</evidence>
<dbReference type="Gene3D" id="3.40.47.10">
    <property type="match status" value="2"/>
</dbReference>
<evidence type="ECO:0000256" key="2">
    <source>
        <dbReference type="ARBA" id="ARBA00022679"/>
    </source>
</evidence>
<dbReference type="Pfam" id="PF00195">
    <property type="entry name" value="Chal_sti_synt_N"/>
    <property type="match status" value="1"/>
</dbReference>
<dbReference type="PANTHER" id="PTHR11877:SF14">
    <property type="entry name" value="CHALCONE SYNTHASE"/>
    <property type="match status" value="1"/>
</dbReference>